<dbReference type="CDD" id="cd00121">
    <property type="entry name" value="MATH"/>
    <property type="match status" value="1"/>
</dbReference>
<evidence type="ECO:0000256" key="1">
    <source>
        <dbReference type="ARBA" id="ARBA00023054"/>
    </source>
</evidence>
<gene>
    <name evidence="5" type="primary">LOC108832625</name>
</gene>
<accession>A0A9W3C9E0</accession>
<evidence type="ECO:0000256" key="2">
    <source>
        <dbReference type="SAM" id="Coils"/>
    </source>
</evidence>
<dbReference type="Gene3D" id="2.60.210.10">
    <property type="entry name" value="Apoptosis, Tumor Necrosis Factor Receptor Associated Protein 2, Chain A"/>
    <property type="match status" value="1"/>
</dbReference>
<dbReference type="OrthoDB" id="289038at2759"/>
<reference evidence="4" key="1">
    <citation type="journal article" date="2019" name="Database">
        <title>The radish genome database (RadishGD): an integrated information resource for radish genomics.</title>
        <authorList>
            <person name="Yu H.J."/>
            <person name="Baek S."/>
            <person name="Lee Y.J."/>
            <person name="Cho A."/>
            <person name="Mun J.H."/>
        </authorList>
    </citation>
    <scope>NUCLEOTIDE SEQUENCE [LARGE SCALE GENOMIC DNA]</scope>
    <source>
        <strain evidence="4">cv. WK10039</strain>
    </source>
</reference>
<evidence type="ECO:0000313" key="4">
    <source>
        <dbReference type="Proteomes" id="UP000504610"/>
    </source>
</evidence>
<proteinExistence type="predicted"/>
<keyword evidence="1 2" id="KW-0175">Coiled coil</keyword>
<dbReference type="RefSeq" id="XP_056848086.1">
    <property type="nucleotide sequence ID" value="XM_056992106.1"/>
</dbReference>
<dbReference type="SUPFAM" id="SSF49599">
    <property type="entry name" value="TRAF domain-like"/>
    <property type="match status" value="1"/>
</dbReference>
<dbReference type="Proteomes" id="UP000504610">
    <property type="component" value="Chromosome 8"/>
</dbReference>
<dbReference type="InterPro" id="IPR008974">
    <property type="entry name" value="TRAF-like"/>
</dbReference>
<keyword evidence="4" id="KW-1185">Reference proteome</keyword>
<evidence type="ECO:0000313" key="5">
    <source>
        <dbReference type="RefSeq" id="XP_056848086.1"/>
    </source>
</evidence>
<dbReference type="KEGG" id="rsz:108832625"/>
<dbReference type="PANTHER" id="PTHR46236">
    <property type="entry name" value="TRAF-LIKE SUPERFAMILY PROTEIN"/>
    <property type="match status" value="1"/>
</dbReference>
<dbReference type="PROSITE" id="PS50144">
    <property type="entry name" value="MATH"/>
    <property type="match status" value="1"/>
</dbReference>
<organism evidence="4 5">
    <name type="scientific">Raphanus sativus</name>
    <name type="common">Radish</name>
    <name type="synonym">Raphanus raphanistrum var. sativus</name>
    <dbReference type="NCBI Taxonomy" id="3726"/>
    <lineage>
        <taxon>Eukaryota</taxon>
        <taxon>Viridiplantae</taxon>
        <taxon>Streptophyta</taxon>
        <taxon>Embryophyta</taxon>
        <taxon>Tracheophyta</taxon>
        <taxon>Spermatophyta</taxon>
        <taxon>Magnoliopsida</taxon>
        <taxon>eudicotyledons</taxon>
        <taxon>Gunneridae</taxon>
        <taxon>Pentapetalae</taxon>
        <taxon>rosids</taxon>
        <taxon>malvids</taxon>
        <taxon>Brassicales</taxon>
        <taxon>Brassicaceae</taxon>
        <taxon>Brassiceae</taxon>
        <taxon>Raphanus</taxon>
    </lineage>
</organism>
<dbReference type="PANTHER" id="PTHR46236:SF9">
    <property type="entry name" value="UBIQUITIN-SPECIFIC PROTEASE FAMILY C19-RELATED PROTEIN"/>
    <property type="match status" value="1"/>
</dbReference>
<sequence length="305" mass="35200">MEKQPGKQITWVIKNFSTLQSKRVQSDIFVVDLCRWQILAYPKGNDKANHFSLYLAFAGSEYLPLGWRRHAKFSLTVVNQFSEKLSQLRETQHWFDKTNPDWGFSEMISLDELHDKEGFLVNGEVKIVVKVDVLEVQGKVDVSEESSPVMETIDVNGFQVLPWQVESVNRMFEKHQDIASNFSVNTTLQNFRPKNPYLKTAFMNVLLSLTQTICHSPWEISNDDLAEEYAALSYLTAEGFQLDWLGKKLDEVKEKKQKEKACLAQLQEMEEELKPLKRKCSEMEAQMDTVKAELSAAKYPVSLYD</sequence>
<dbReference type="Pfam" id="PF22486">
    <property type="entry name" value="MATH_2"/>
    <property type="match status" value="1"/>
</dbReference>
<dbReference type="AlphaFoldDB" id="A0A9W3C9E0"/>
<protein>
    <submittedName>
        <fullName evidence="5">MATH domain and coiled-coil domain-containing protein At2g05410-like</fullName>
    </submittedName>
</protein>
<dbReference type="InterPro" id="IPR002083">
    <property type="entry name" value="MATH/TRAF_dom"/>
</dbReference>
<feature type="domain" description="MATH" evidence="3">
    <location>
        <begin position="6"/>
        <end position="131"/>
    </location>
</feature>
<feature type="coiled-coil region" evidence="2">
    <location>
        <begin position="249"/>
        <end position="293"/>
    </location>
</feature>
<dbReference type="InterPro" id="IPR050804">
    <property type="entry name" value="MCC"/>
</dbReference>
<reference evidence="5" key="2">
    <citation type="submission" date="2025-08" db="UniProtKB">
        <authorList>
            <consortium name="RefSeq"/>
        </authorList>
    </citation>
    <scope>IDENTIFICATION</scope>
    <source>
        <tissue evidence="5">Leaf</tissue>
    </source>
</reference>
<name>A0A9W3C9E0_RAPSA</name>
<dbReference type="GeneID" id="108832625"/>
<dbReference type="SMART" id="SM00061">
    <property type="entry name" value="MATH"/>
    <property type="match status" value="1"/>
</dbReference>
<evidence type="ECO:0000259" key="3">
    <source>
        <dbReference type="PROSITE" id="PS50144"/>
    </source>
</evidence>